<evidence type="ECO:0000259" key="1">
    <source>
        <dbReference type="Pfam" id="PF05913"/>
    </source>
</evidence>
<protein>
    <submittedName>
        <fullName evidence="3">MupG family TIM beta-alpha barrel fold protein</fullName>
    </submittedName>
</protein>
<accession>A0ABY5P9H6</accession>
<dbReference type="SUPFAM" id="SSF50891">
    <property type="entry name" value="Cyclophilin-like"/>
    <property type="match status" value="1"/>
</dbReference>
<dbReference type="Pfam" id="PF05913">
    <property type="entry name" value="MupG_C"/>
    <property type="match status" value="1"/>
</dbReference>
<dbReference type="Proteomes" id="UP001315967">
    <property type="component" value="Chromosome"/>
</dbReference>
<evidence type="ECO:0000313" key="4">
    <source>
        <dbReference type="Proteomes" id="UP001315967"/>
    </source>
</evidence>
<dbReference type="RefSeq" id="WP_313794500.1">
    <property type="nucleotide sequence ID" value="NZ_CP102453.1"/>
</dbReference>
<organism evidence="3 4">
    <name type="scientific">Fundicoccus culcitae</name>
    <dbReference type="NCBI Taxonomy" id="2969821"/>
    <lineage>
        <taxon>Bacteria</taxon>
        <taxon>Bacillati</taxon>
        <taxon>Bacillota</taxon>
        <taxon>Bacilli</taxon>
        <taxon>Lactobacillales</taxon>
        <taxon>Aerococcaceae</taxon>
        <taxon>Fundicoccus</taxon>
    </lineage>
</organism>
<dbReference type="SUPFAM" id="SSF51445">
    <property type="entry name" value="(Trans)glycosidases"/>
    <property type="match status" value="1"/>
</dbReference>
<keyword evidence="4" id="KW-1185">Reference proteome</keyword>
<gene>
    <name evidence="3" type="ORF">NRE15_05015</name>
</gene>
<dbReference type="Gene3D" id="2.40.100.10">
    <property type="entry name" value="Cyclophilin-like"/>
    <property type="match status" value="1"/>
</dbReference>
<feature type="domain" description="6-phospho-N-acetylmuramidase N-terminal" evidence="2">
    <location>
        <begin position="2"/>
        <end position="232"/>
    </location>
</feature>
<dbReference type="EMBL" id="CP102453">
    <property type="protein sequence ID" value="UUX35008.1"/>
    <property type="molecule type" value="Genomic_DNA"/>
</dbReference>
<dbReference type="InterPro" id="IPR043797">
    <property type="entry name" value="MupG_N"/>
</dbReference>
<dbReference type="Gene3D" id="3.20.20.70">
    <property type="entry name" value="Aldolase class I"/>
    <property type="match status" value="1"/>
</dbReference>
<evidence type="ECO:0000313" key="3">
    <source>
        <dbReference type="EMBL" id="UUX35008.1"/>
    </source>
</evidence>
<evidence type="ECO:0000259" key="2">
    <source>
        <dbReference type="Pfam" id="PF19200"/>
    </source>
</evidence>
<dbReference type="PANTHER" id="PTHR38435">
    <property type="match status" value="1"/>
</dbReference>
<feature type="domain" description="6-phospho-N-acetylmuramidase C-terminal" evidence="1">
    <location>
        <begin position="247"/>
        <end position="347"/>
    </location>
</feature>
<dbReference type="InterPro" id="IPR017853">
    <property type="entry name" value="GH"/>
</dbReference>
<proteinExistence type="predicted"/>
<name>A0ABY5P9H6_9LACT</name>
<reference evidence="3 4" key="1">
    <citation type="submission" date="2022-08" db="EMBL/GenBank/DDBJ databases">
        <title>Aerococcaceae sp. nov isolated from spoiled eye mask.</title>
        <authorList>
            <person name="Zhou G."/>
            <person name="Xie X.-B."/>
            <person name="Shi Q.-S."/>
            <person name="Wang Y.-S."/>
            <person name="Wen X."/>
            <person name="Peng H."/>
            <person name="Yang X.-J."/>
            <person name="Tao H.-B."/>
            <person name="Huang X.-M."/>
        </authorList>
    </citation>
    <scope>NUCLEOTIDE SEQUENCE [LARGE SCALE GENOMIC DNA]</scope>
    <source>
        <strain evidence="4">DM20194951</strain>
    </source>
</reference>
<dbReference type="PANTHER" id="PTHR38435:SF2">
    <property type="entry name" value="DUF871 DOMAIN-CONTAINING PROTEIN"/>
    <property type="match status" value="1"/>
</dbReference>
<dbReference type="InterPro" id="IPR008589">
    <property type="entry name" value="MupG"/>
</dbReference>
<sequence length="352" mass="39670">MFGFSMYLNEDLSSEQQAYMEKLQQIGFAEIFTSIHIPEDATGPMERRLKALGQFAQAKGMNLTVDLSADALARLRLSFDDLEPLLAWGVTGLRMDYGVSNATIAQVSHTMQVALNASTLSAQDIAELQQYQANFAAIEAWHNYYPRPETGLDERYFIEKNQWLKEQGLKVMAFVPGDEALRGPIFEGLPTLESHRHVSPFVAAIDLENNYQMDKIFIADPGLNKTTCQQFQAYINEQVLLLHARPMTEDAQRIARRHTNRPDAARDVIRSMEARGQSHGSIPPLNTVERPRGAITIDNDNYLRYKGEVQITKVNIAADPRVNVVGQVIDADLGLLDNCRSNQVFEIIWEEV</sequence>
<dbReference type="InterPro" id="IPR013785">
    <property type="entry name" value="Aldolase_TIM"/>
</dbReference>
<dbReference type="InterPro" id="IPR043894">
    <property type="entry name" value="MupG_C"/>
</dbReference>
<dbReference type="InterPro" id="IPR029000">
    <property type="entry name" value="Cyclophilin-like_dom_sf"/>
</dbReference>
<dbReference type="Pfam" id="PF19200">
    <property type="entry name" value="MupG_N"/>
    <property type="match status" value="1"/>
</dbReference>